<reference evidence="1 2" key="1">
    <citation type="submission" date="2021-06" db="EMBL/GenBank/DDBJ databases">
        <authorList>
            <person name="Palmer J.M."/>
        </authorList>
    </citation>
    <scope>NUCLEOTIDE SEQUENCE [LARGE SCALE GENOMIC DNA]</scope>
    <source>
        <strain evidence="1 2">XC_2019</strain>
        <tissue evidence="1">Muscle</tissue>
    </source>
</reference>
<dbReference type="SUPFAM" id="SSF46966">
    <property type="entry name" value="Spectrin repeat"/>
    <property type="match status" value="1"/>
</dbReference>
<proteinExistence type="predicted"/>
<gene>
    <name evidence="1" type="ORF">XENOCAPTIV_026473</name>
</gene>
<keyword evidence="2" id="KW-1185">Reference proteome</keyword>
<name>A0ABV0Q4B0_9TELE</name>
<dbReference type="EMBL" id="JAHRIN010000006">
    <property type="protein sequence ID" value="MEQ2190347.1"/>
    <property type="molecule type" value="Genomic_DNA"/>
</dbReference>
<organism evidence="1 2">
    <name type="scientific">Xenoophorus captivus</name>
    <dbReference type="NCBI Taxonomy" id="1517983"/>
    <lineage>
        <taxon>Eukaryota</taxon>
        <taxon>Metazoa</taxon>
        <taxon>Chordata</taxon>
        <taxon>Craniata</taxon>
        <taxon>Vertebrata</taxon>
        <taxon>Euteleostomi</taxon>
        <taxon>Actinopterygii</taxon>
        <taxon>Neopterygii</taxon>
        <taxon>Teleostei</taxon>
        <taxon>Neoteleostei</taxon>
        <taxon>Acanthomorphata</taxon>
        <taxon>Ovalentaria</taxon>
        <taxon>Atherinomorphae</taxon>
        <taxon>Cyprinodontiformes</taxon>
        <taxon>Goodeidae</taxon>
        <taxon>Xenoophorus</taxon>
    </lineage>
</organism>
<dbReference type="Gene3D" id="1.20.58.60">
    <property type="match status" value="1"/>
</dbReference>
<feature type="non-terminal residue" evidence="1">
    <location>
        <position position="1"/>
    </location>
</feature>
<comment type="caution">
    <text evidence="1">The sequence shown here is derived from an EMBL/GenBank/DDBJ whole genome shotgun (WGS) entry which is preliminary data.</text>
</comment>
<sequence>EVKSELNQEAGQLKSFCSLGTELSQSKALSDTQSLLDHDLLNDWESQRSRIQELNKTGVPQINGSAGPSSLNGIHTCKAYWLSIRLLSDLTELQVTISDVNARYDALGSELKERLSRQQASLELRQKARQSIEVLRSWLSDREQSLKQGQTTSPSKPEVVRAQTQQNKTLVFPFLSFRFCSQSWLSTLESLCCGSLTHDGPSLTSLHSLLKASSLKPVTLLRTPKIWRRSGLNWAPFPSKLSSSIASLSERLDAQASLSAQPEALKRRLQETGEIRSELERRRTELVEAERLCGELSAIVAEPYLKEELSKRLENINGPLRSLEERAGSF</sequence>
<accession>A0ABV0Q4B0</accession>
<evidence type="ECO:0000313" key="2">
    <source>
        <dbReference type="Proteomes" id="UP001434883"/>
    </source>
</evidence>
<dbReference type="Proteomes" id="UP001434883">
    <property type="component" value="Unassembled WGS sequence"/>
</dbReference>
<evidence type="ECO:0008006" key="3">
    <source>
        <dbReference type="Google" id="ProtNLM"/>
    </source>
</evidence>
<protein>
    <recommendedName>
        <fullName evidence="3">SYNE1</fullName>
    </recommendedName>
</protein>
<evidence type="ECO:0000313" key="1">
    <source>
        <dbReference type="EMBL" id="MEQ2190347.1"/>
    </source>
</evidence>